<organism evidence="1 2">
    <name type="scientific">Reichenbachiella agarivorans</name>
    <dbReference type="NCBI Taxonomy" id="2979464"/>
    <lineage>
        <taxon>Bacteria</taxon>
        <taxon>Pseudomonadati</taxon>
        <taxon>Bacteroidota</taxon>
        <taxon>Cytophagia</taxon>
        <taxon>Cytophagales</taxon>
        <taxon>Reichenbachiellaceae</taxon>
        <taxon>Reichenbachiella</taxon>
    </lineage>
</organism>
<reference evidence="1" key="1">
    <citation type="submission" date="2022-09" db="EMBL/GenBank/DDBJ databases">
        <title>Comparative genomics and taxonomic characterization of three novel marine species of genus Reichenbachiella exhibiting antioxidant and polysaccharide degradation activities.</title>
        <authorList>
            <person name="Muhammad N."/>
            <person name="Lee Y.-J."/>
            <person name="Ko J."/>
            <person name="Kim S.-G."/>
        </authorList>
    </citation>
    <scope>NUCLEOTIDE SEQUENCE</scope>
    <source>
        <strain evidence="1">BKB1-1</strain>
    </source>
</reference>
<evidence type="ECO:0000313" key="1">
    <source>
        <dbReference type="EMBL" id="UXP30690.1"/>
    </source>
</evidence>
<proteinExistence type="predicted"/>
<evidence type="ECO:0000313" key="2">
    <source>
        <dbReference type="Proteomes" id="UP001065174"/>
    </source>
</evidence>
<dbReference type="Proteomes" id="UP001065174">
    <property type="component" value="Chromosome"/>
</dbReference>
<keyword evidence="2" id="KW-1185">Reference proteome</keyword>
<gene>
    <name evidence="1" type="ORF">N6H18_10020</name>
</gene>
<dbReference type="EMBL" id="CP106679">
    <property type="protein sequence ID" value="UXP30690.1"/>
    <property type="molecule type" value="Genomic_DNA"/>
</dbReference>
<accession>A0ABY6CQW2</accession>
<name>A0ABY6CQW2_9BACT</name>
<protein>
    <submittedName>
        <fullName evidence="1">Uncharacterized protein</fullName>
    </submittedName>
</protein>
<sequence>MPRNAEMNETYRKISLVVEVNTSIKYLRTGLGELQKITGANDFYHPPLLFLANGLERLFKTMLCLNYQERTGELPTFKKLIGNKNGHDLEYLKSEVEKIVIPVERPFAFMDYELITGDELVNRICRTLSEFGKRGRYFNLDAVLGTDQDFDCQKEWERIESFVMEKHFGKQTYHEHLMNPQKLDFLYETSNNILVSKLESFFRALTRQFIFGNFSSNSKQFIFEIEPFTDIEDEQLGKTNYNDFNIEQRIKRK</sequence>
<dbReference type="RefSeq" id="WP_262308136.1">
    <property type="nucleotide sequence ID" value="NZ_CP106679.1"/>
</dbReference>